<proteinExistence type="predicted"/>
<evidence type="ECO:0000256" key="1">
    <source>
        <dbReference type="SAM" id="MobiDB-lite"/>
    </source>
</evidence>
<feature type="compositionally biased region" description="Basic and acidic residues" evidence="1">
    <location>
        <begin position="168"/>
        <end position="191"/>
    </location>
</feature>
<accession>A0AAD6U9C5</accession>
<name>A0AAD6U9C5_9AGAR</name>
<gene>
    <name evidence="2" type="ORF">B0H15DRAFT_928830</name>
</gene>
<organism evidence="2 3">
    <name type="scientific">Mycena belliarum</name>
    <dbReference type="NCBI Taxonomy" id="1033014"/>
    <lineage>
        <taxon>Eukaryota</taxon>
        <taxon>Fungi</taxon>
        <taxon>Dikarya</taxon>
        <taxon>Basidiomycota</taxon>
        <taxon>Agaricomycotina</taxon>
        <taxon>Agaricomycetes</taxon>
        <taxon>Agaricomycetidae</taxon>
        <taxon>Agaricales</taxon>
        <taxon>Marasmiineae</taxon>
        <taxon>Mycenaceae</taxon>
        <taxon>Mycena</taxon>
    </lineage>
</organism>
<dbReference type="AlphaFoldDB" id="A0AAD6U9C5"/>
<keyword evidence="3" id="KW-1185">Reference proteome</keyword>
<feature type="region of interest" description="Disordered" evidence="1">
    <location>
        <begin position="168"/>
        <end position="197"/>
    </location>
</feature>
<feature type="region of interest" description="Disordered" evidence="1">
    <location>
        <begin position="10"/>
        <end position="29"/>
    </location>
</feature>
<protein>
    <submittedName>
        <fullName evidence="2">Uncharacterized protein</fullName>
    </submittedName>
</protein>
<reference evidence="2" key="1">
    <citation type="submission" date="2023-03" db="EMBL/GenBank/DDBJ databases">
        <title>Massive genome expansion in bonnet fungi (Mycena s.s.) driven by repeated elements and novel gene families across ecological guilds.</title>
        <authorList>
            <consortium name="Lawrence Berkeley National Laboratory"/>
            <person name="Harder C.B."/>
            <person name="Miyauchi S."/>
            <person name="Viragh M."/>
            <person name="Kuo A."/>
            <person name="Thoen E."/>
            <person name="Andreopoulos B."/>
            <person name="Lu D."/>
            <person name="Skrede I."/>
            <person name="Drula E."/>
            <person name="Henrissat B."/>
            <person name="Morin E."/>
            <person name="Kohler A."/>
            <person name="Barry K."/>
            <person name="LaButti K."/>
            <person name="Morin E."/>
            <person name="Salamov A."/>
            <person name="Lipzen A."/>
            <person name="Mereny Z."/>
            <person name="Hegedus B."/>
            <person name="Baldrian P."/>
            <person name="Stursova M."/>
            <person name="Weitz H."/>
            <person name="Taylor A."/>
            <person name="Grigoriev I.V."/>
            <person name="Nagy L.G."/>
            <person name="Martin F."/>
            <person name="Kauserud H."/>
        </authorList>
    </citation>
    <scope>NUCLEOTIDE SEQUENCE</scope>
    <source>
        <strain evidence="2">CBHHK173m</strain>
    </source>
</reference>
<comment type="caution">
    <text evidence="2">The sequence shown here is derived from an EMBL/GenBank/DDBJ whole genome shotgun (WGS) entry which is preliminary data.</text>
</comment>
<sequence length="560" mass="61924">MRLREEIRARIRNNGEQGSNSIQRERRASVGIQGSTFPWHARKRASDIFNRRTRDMCTSGKSRVRWRPERTPAALGRRLRLALTLSGGRESGSSAAGQKEHWACYKHSAAQCGSQAKLKADRSLMKDAEITGVMVQRAREELRGNWPVGRIDCLLDVQSRKLVLDGATRTDPEAASREIPSLRDRLDERSENPGGLGRRRAITEVVGQVYPRTASRQVAGIDGRGVRIRVQCVQVGRVEWRVEPGIIPVIDRGIVWRRANIARPGRADRNTNIVWRADARPRGGDRCAETEGSSLDSPEDFRVLDTVDRNSTHGGGGCATLIKLEGQGSVEPETGHSQLSPRVPGCRQADPITATATASRQRTLNFNLRAVRCAAGQLTATRTRPRRNIRLGAPRGGGTGTGTGIQGIGEVGIGIGMGLIIWAMGVLVLMHDAGAVDWPRLGSGWMDGWMEDAIFGKNPTKVRTARNDRHLHNYVPNVEHRTFEHASHLRVACTADSARPQFPRPQQEDRKTGAARRGMYLIWIPKSRLFRPRRCSWQLRCGVWGNPDRRTPTGGAGVNG</sequence>
<dbReference type="Proteomes" id="UP001222325">
    <property type="component" value="Unassembled WGS sequence"/>
</dbReference>
<dbReference type="EMBL" id="JARJCN010000012">
    <property type="protein sequence ID" value="KAJ7095763.1"/>
    <property type="molecule type" value="Genomic_DNA"/>
</dbReference>
<evidence type="ECO:0000313" key="3">
    <source>
        <dbReference type="Proteomes" id="UP001222325"/>
    </source>
</evidence>
<evidence type="ECO:0000313" key="2">
    <source>
        <dbReference type="EMBL" id="KAJ7095763.1"/>
    </source>
</evidence>